<feature type="transmembrane region" description="Helical" evidence="2">
    <location>
        <begin position="143"/>
        <end position="167"/>
    </location>
</feature>
<reference evidence="4" key="2">
    <citation type="submission" date="2015-06" db="UniProtKB">
        <authorList>
            <consortium name="EnsemblMetazoa"/>
        </authorList>
    </citation>
    <scope>IDENTIFICATION</scope>
</reference>
<dbReference type="HOGENOM" id="CLU_2999068_0_0_1"/>
<organism evidence="4 5">
    <name type="scientific">Tetranychus urticae</name>
    <name type="common">Two-spotted spider mite</name>
    <dbReference type="NCBI Taxonomy" id="32264"/>
    <lineage>
        <taxon>Eukaryota</taxon>
        <taxon>Metazoa</taxon>
        <taxon>Ecdysozoa</taxon>
        <taxon>Arthropoda</taxon>
        <taxon>Chelicerata</taxon>
        <taxon>Arachnida</taxon>
        <taxon>Acari</taxon>
        <taxon>Acariformes</taxon>
        <taxon>Trombidiformes</taxon>
        <taxon>Prostigmata</taxon>
        <taxon>Eleutherengona</taxon>
        <taxon>Raphignathae</taxon>
        <taxon>Tetranychoidea</taxon>
        <taxon>Tetranychidae</taxon>
        <taxon>Tetranychus</taxon>
    </lineage>
</organism>
<dbReference type="InterPro" id="IPR001254">
    <property type="entry name" value="Trypsin_dom"/>
</dbReference>
<dbReference type="Pfam" id="PF00089">
    <property type="entry name" value="Trypsin"/>
    <property type="match status" value="1"/>
</dbReference>
<name>T1L445_TETUR</name>
<dbReference type="STRING" id="32264.T1L445"/>
<dbReference type="Proteomes" id="UP000015104">
    <property type="component" value="Unassembled WGS sequence"/>
</dbReference>
<dbReference type="InterPro" id="IPR043504">
    <property type="entry name" value="Peptidase_S1_PA_chymotrypsin"/>
</dbReference>
<dbReference type="EnsemblMetazoa" id="tetur37g00740.1">
    <property type="protein sequence ID" value="tetur37g00740.1"/>
    <property type="gene ID" value="tetur37g00740"/>
</dbReference>
<dbReference type="InterPro" id="IPR009003">
    <property type="entry name" value="Peptidase_S1_PA"/>
</dbReference>
<dbReference type="PANTHER" id="PTHR24252:SF7">
    <property type="entry name" value="HYALIN"/>
    <property type="match status" value="1"/>
</dbReference>
<evidence type="ECO:0000313" key="4">
    <source>
        <dbReference type="EnsemblMetazoa" id="tetur37g00740.1"/>
    </source>
</evidence>
<feature type="transmembrane region" description="Helical" evidence="2">
    <location>
        <begin position="42"/>
        <end position="66"/>
    </location>
</feature>
<dbReference type="PROSITE" id="PS00134">
    <property type="entry name" value="TRYPSIN_HIS"/>
    <property type="match status" value="1"/>
</dbReference>
<dbReference type="Gene3D" id="2.40.10.10">
    <property type="entry name" value="Trypsin-like serine proteases"/>
    <property type="match status" value="2"/>
</dbReference>
<dbReference type="PROSITE" id="PS50240">
    <property type="entry name" value="TRYPSIN_DOM"/>
    <property type="match status" value="1"/>
</dbReference>
<dbReference type="InterPro" id="IPR018114">
    <property type="entry name" value="TRYPSIN_HIS"/>
</dbReference>
<keyword evidence="1" id="KW-1015">Disulfide bond</keyword>
<keyword evidence="2" id="KW-1133">Transmembrane helix</keyword>
<accession>T1L445</accession>
<feature type="transmembrane region" description="Helical" evidence="2">
    <location>
        <begin position="103"/>
        <end position="123"/>
    </location>
</feature>
<evidence type="ECO:0000259" key="3">
    <source>
        <dbReference type="PROSITE" id="PS50240"/>
    </source>
</evidence>
<evidence type="ECO:0000313" key="5">
    <source>
        <dbReference type="Proteomes" id="UP000015104"/>
    </source>
</evidence>
<reference evidence="5" key="1">
    <citation type="submission" date="2011-08" db="EMBL/GenBank/DDBJ databases">
        <authorList>
            <person name="Rombauts S."/>
        </authorList>
    </citation>
    <scope>NUCLEOTIDE SEQUENCE</scope>
    <source>
        <strain evidence="5">London</strain>
    </source>
</reference>
<evidence type="ECO:0000256" key="2">
    <source>
        <dbReference type="SAM" id="Phobius"/>
    </source>
</evidence>
<feature type="transmembrane region" description="Helical" evidence="2">
    <location>
        <begin position="287"/>
        <end position="303"/>
    </location>
</feature>
<dbReference type="GO" id="GO:0004252">
    <property type="term" value="F:serine-type endopeptidase activity"/>
    <property type="evidence" value="ECO:0007669"/>
    <property type="project" value="InterPro"/>
</dbReference>
<proteinExistence type="predicted"/>
<feature type="transmembrane region" description="Helical" evidence="2">
    <location>
        <begin position="187"/>
        <end position="211"/>
    </location>
</feature>
<dbReference type="EMBL" id="CAEY01001063">
    <property type="status" value="NOT_ANNOTATED_CDS"/>
    <property type="molecule type" value="Genomic_DNA"/>
</dbReference>
<dbReference type="PANTHER" id="PTHR24252">
    <property type="entry name" value="ACROSIN-RELATED"/>
    <property type="match status" value="1"/>
</dbReference>
<protein>
    <recommendedName>
        <fullName evidence="3">Peptidase S1 domain-containing protein</fullName>
    </recommendedName>
</protein>
<feature type="transmembrane region" description="Helical" evidence="2">
    <location>
        <begin position="218"/>
        <end position="237"/>
    </location>
</feature>
<dbReference type="SUPFAM" id="SSF50494">
    <property type="entry name" value="Trypsin-like serine proteases"/>
    <property type="match status" value="1"/>
</dbReference>
<keyword evidence="5" id="KW-1185">Reference proteome</keyword>
<dbReference type="AlphaFoldDB" id="T1L445"/>
<evidence type="ECO:0000256" key="1">
    <source>
        <dbReference type="ARBA" id="ARBA00023157"/>
    </source>
</evidence>
<feature type="domain" description="Peptidase S1" evidence="3">
    <location>
        <begin position="418"/>
        <end position="512"/>
    </location>
</feature>
<keyword evidence="2" id="KW-0812">Transmembrane</keyword>
<dbReference type="GO" id="GO:0006508">
    <property type="term" value="P:proteolysis"/>
    <property type="evidence" value="ECO:0007669"/>
    <property type="project" value="InterPro"/>
</dbReference>
<keyword evidence="2" id="KW-0472">Membrane</keyword>
<sequence>MDLVSIDNFHSPIIVLIAGVISRVADLVSHESMETSHGRDKGLISFIFSSPTGLTISFFTSSIGLYRLTKMTTANITKPIDWNYYLNNLWNDHTDNRVSELPIVARGPWTVLLFMISFLIISVRISRTMQSKKSGYFMKPFQIIYYGFFFGIHGVGFLVILALAHSMNNLVQCNFNDYFYRDLRGIMFIYVSLLYLIIKLTNCFDVFVLLWTKAVDQVTFGLIMETILNPFVIYASVKYYPGGIVSFPIAFDCLVNSIKYGLLTRACASASIKPIHNWEQLINYSKIAQYGIITLHSIYSLTIPNCDCPLSLRVFFTSIHFFLAMAYSFDGGYFFHSNVLNYRSRSTDLMLSHCDALILFCMIATRSELIFFKLESSAKKCNFNGTDEEDCVRSEHDLSFPEQCGTPVIPPSILGAHIYGGEKVIPGSWPWLVSLRYPKSAPVDHVCGGVLLNRLWVVTAAHCLLFGNTKLFEVDFGRFNSMIDTSSNLSDFSFILPSRLRHCSRERKLYQI</sequence>
<feature type="transmembrane region" description="Helical" evidence="2">
    <location>
        <begin position="310"/>
        <end position="329"/>
    </location>
</feature>